<accession>A0AA36GCJ6</accession>
<evidence type="ECO:0000313" key="2">
    <source>
        <dbReference type="Proteomes" id="UP001176961"/>
    </source>
</evidence>
<dbReference type="AlphaFoldDB" id="A0AA36GCJ6"/>
<evidence type="ECO:0000313" key="1">
    <source>
        <dbReference type="EMBL" id="CAJ0588952.1"/>
    </source>
</evidence>
<gene>
    <name evidence="1" type="ORF">CYNAS_LOCUS935</name>
</gene>
<keyword evidence="2" id="KW-1185">Reference proteome</keyword>
<dbReference type="EMBL" id="CATQJL010000001">
    <property type="protein sequence ID" value="CAJ0588952.1"/>
    <property type="molecule type" value="Genomic_DNA"/>
</dbReference>
<sequence length="139" mass="15057">MKEQLIPFIERSNSTDHYKAETSLVMKHLILMVYLAEALVGVGTSLSNDSAIAGIKADQVPDVYLPEEERQRAAAILPAAIVSIVLPLAKGAGVIAKGAPAIKKGFKVFLKHANDALDLVRNVFQEISDFFADFFTNDG</sequence>
<protein>
    <submittedName>
        <fullName evidence="1">Uncharacterized protein</fullName>
    </submittedName>
</protein>
<organism evidence="1 2">
    <name type="scientific">Cylicocyclus nassatus</name>
    <name type="common">Nematode worm</name>
    <dbReference type="NCBI Taxonomy" id="53992"/>
    <lineage>
        <taxon>Eukaryota</taxon>
        <taxon>Metazoa</taxon>
        <taxon>Ecdysozoa</taxon>
        <taxon>Nematoda</taxon>
        <taxon>Chromadorea</taxon>
        <taxon>Rhabditida</taxon>
        <taxon>Rhabditina</taxon>
        <taxon>Rhabditomorpha</taxon>
        <taxon>Strongyloidea</taxon>
        <taxon>Strongylidae</taxon>
        <taxon>Cylicocyclus</taxon>
    </lineage>
</organism>
<comment type="caution">
    <text evidence="1">The sequence shown here is derived from an EMBL/GenBank/DDBJ whole genome shotgun (WGS) entry which is preliminary data.</text>
</comment>
<name>A0AA36GCJ6_CYLNA</name>
<dbReference type="Proteomes" id="UP001176961">
    <property type="component" value="Unassembled WGS sequence"/>
</dbReference>
<reference evidence="1" key="1">
    <citation type="submission" date="2023-07" db="EMBL/GenBank/DDBJ databases">
        <authorList>
            <consortium name="CYATHOMIX"/>
        </authorList>
    </citation>
    <scope>NUCLEOTIDE SEQUENCE</scope>
    <source>
        <strain evidence="1">N/A</strain>
    </source>
</reference>
<proteinExistence type="predicted"/>